<accession>A0AAV3F3Z1</accession>
<comment type="caution">
    <text evidence="2">The sequence shown here is derived from an EMBL/GenBank/DDBJ whole genome shotgun (WGS) entry which is preliminary data.</text>
</comment>
<keyword evidence="1" id="KW-0472">Membrane</keyword>
<evidence type="ECO:0000256" key="1">
    <source>
        <dbReference type="SAM" id="Phobius"/>
    </source>
</evidence>
<keyword evidence="1" id="KW-0812">Transmembrane</keyword>
<evidence type="ECO:0000313" key="2">
    <source>
        <dbReference type="EMBL" id="EHO13226.1"/>
    </source>
</evidence>
<proteinExistence type="predicted"/>
<sequence>MDFIVDTLKGIDQKLLIFILTSFFGLISWFIKGIIDKPLNESRTSFEKILNLRIEILTKVKNRLHYILYFYNHRSVINEKYNGTDKKELIDDTDKEIEKFKLDLQNLLLVDGLSAYLSKNTLESIIKYSIEPISNTKDLEYKKTLKEIDDELNALINKIRSESNFFRVFSESNPFKKIIASCLLILMYLFCFLLLFLILYYLVYLVFIYVIDVNIYLQFILILIFLLLSGFGYNKLLRSK</sequence>
<gene>
    <name evidence="2" type="ORF">HMPREF9715_01381</name>
</gene>
<feature type="transmembrane region" description="Helical" evidence="1">
    <location>
        <begin position="178"/>
        <end position="203"/>
    </location>
</feature>
<name>A0AAV3F3Z1_9FLAO</name>
<protein>
    <submittedName>
        <fullName evidence="2">Uncharacterized protein</fullName>
    </submittedName>
</protein>
<evidence type="ECO:0000313" key="3">
    <source>
        <dbReference type="Proteomes" id="UP000004834"/>
    </source>
</evidence>
<keyword evidence="1" id="KW-1133">Transmembrane helix</keyword>
<reference evidence="2 3" key="1">
    <citation type="submission" date="2011-11" db="EMBL/GenBank/DDBJ databases">
        <title>The Genome Sequence of Myroides odoratimimus CIP 101113.</title>
        <authorList>
            <person name="Earl A."/>
            <person name="Ward D."/>
            <person name="Feldgarden M."/>
            <person name="Gevers D."/>
            <person name="Huys G."/>
            <person name="Young S.K."/>
            <person name="Zeng Q."/>
            <person name="Gargeya S."/>
            <person name="Fitzgerald M."/>
            <person name="Haas B."/>
            <person name="Abouelleil A."/>
            <person name="Alvarado L."/>
            <person name="Arachchi H.M."/>
            <person name="Berlin A."/>
            <person name="Brown A."/>
            <person name="Chapman S.B."/>
            <person name="Chen Z."/>
            <person name="Dunbar C."/>
            <person name="Freedman E."/>
            <person name="Gearin G."/>
            <person name="Goldberg J."/>
            <person name="Griggs A."/>
            <person name="Gujja S."/>
            <person name="Heiman D."/>
            <person name="Howarth C."/>
            <person name="Larson L."/>
            <person name="Lui A."/>
            <person name="MacDonald P.J.P."/>
            <person name="Montmayeur A."/>
            <person name="Murphy C."/>
            <person name="Neiman D."/>
            <person name="Pearson M."/>
            <person name="Priest M."/>
            <person name="Roberts A."/>
            <person name="Saif S."/>
            <person name="Shea T."/>
            <person name="Shenoy N."/>
            <person name="Sisk P."/>
            <person name="Stolte C."/>
            <person name="Sykes S."/>
            <person name="Wortman J."/>
            <person name="Nusbaum C."/>
            <person name="Birren B."/>
        </authorList>
    </citation>
    <scope>NUCLEOTIDE SEQUENCE [LARGE SCALE GENOMIC DNA]</scope>
    <source>
        <strain evidence="2 3">CIP 101113</strain>
    </source>
</reference>
<feature type="transmembrane region" description="Helical" evidence="1">
    <location>
        <begin position="15"/>
        <end position="35"/>
    </location>
</feature>
<dbReference type="RefSeq" id="WP_006263259.1">
    <property type="nucleotide sequence ID" value="NZ_JH590837.1"/>
</dbReference>
<dbReference type="EMBL" id="AGEE01000011">
    <property type="protein sequence ID" value="EHO13226.1"/>
    <property type="molecule type" value="Genomic_DNA"/>
</dbReference>
<dbReference type="Proteomes" id="UP000004834">
    <property type="component" value="Unassembled WGS sequence"/>
</dbReference>
<dbReference type="AlphaFoldDB" id="A0AAV3F3Z1"/>
<organism evidence="2 3">
    <name type="scientific">Myroides odoratimimus CIP 101113</name>
    <dbReference type="NCBI Taxonomy" id="883154"/>
    <lineage>
        <taxon>Bacteria</taxon>
        <taxon>Pseudomonadati</taxon>
        <taxon>Bacteroidota</taxon>
        <taxon>Flavobacteriia</taxon>
        <taxon>Flavobacteriales</taxon>
        <taxon>Flavobacteriaceae</taxon>
        <taxon>Myroides</taxon>
    </lineage>
</organism>
<feature type="transmembrane region" description="Helical" evidence="1">
    <location>
        <begin position="215"/>
        <end position="233"/>
    </location>
</feature>